<evidence type="ECO:0000256" key="1">
    <source>
        <dbReference type="SAM" id="MobiDB-lite"/>
    </source>
</evidence>
<feature type="region of interest" description="Disordered" evidence="1">
    <location>
        <begin position="459"/>
        <end position="562"/>
    </location>
</feature>
<feature type="compositionally biased region" description="Low complexity" evidence="1">
    <location>
        <begin position="281"/>
        <end position="291"/>
    </location>
</feature>
<protein>
    <submittedName>
        <fullName evidence="2">Uncharacterized protein</fullName>
    </submittedName>
</protein>
<gene>
    <name evidence="2" type="ORF">PRZ48_008633</name>
</gene>
<sequence length="562" mass="62530">MPTKALPLDAFVPEDGTMVAAHSIFERFNSKVLCARCLGDPVKPNHTFIRDNSGNHKGLRYRRYKPSGRSHEGLCYYKKKLNSEEYINNAFEYFIRARDTSTVYSLNKIIASTVDGRKDQKLKCGRLEKIQKRWASEVVSLFTEHGFSDHAVDGTAIEQEEERSTCSSPERTTSTETESRGELDLRCLTDSPKTVDLPDVLTPPTSHQTPHARKRKAVDDGFEESPSGSKRRGPERFSGTDELTFEDWLNVDATQGASEKRRSSRKSIATRRARAAPPAPSRQIRPSPSRTEPVNRRASRPHEFHVDIYMLGDEIQGLTGPFKVTRTTTARQLATFIESRVPELDMSRFMLEYDDKCIWNGHYQDREAGVHRPLTEGVAQLVQLGRQCLYGHKLTNEEYINNAYEWFALLEGGLDDMRAIDGILSTTIAQHQNAHLPCNRLDRIRQMWAAKVQALATGLAHSTETGDGTTTGHEEGQAGPSTHVVVDDAELVGTSDSGTPQETSASVSGSGHQPQSSSVEQGNVTAVQPQMIRAGIADGSEVRIRPAKPNRQLYNVQTPVTA</sequence>
<feature type="compositionally biased region" description="Basic and acidic residues" evidence="1">
    <location>
        <begin position="177"/>
        <end position="187"/>
    </location>
</feature>
<feature type="compositionally biased region" description="Basic residues" evidence="1">
    <location>
        <begin position="262"/>
        <end position="274"/>
    </location>
</feature>
<comment type="caution">
    <text evidence="2">The sequence shown here is derived from an EMBL/GenBank/DDBJ whole genome shotgun (WGS) entry which is preliminary data.</text>
</comment>
<keyword evidence="3" id="KW-1185">Reference proteome</keyword>
<dbReference type="Proteomes" id="UP001305779">
    <property type="component" value="Unassembled WGS sequence"/>
</dbReference>
<dbReference type="EMBL" id="JAXOVC010000006">
    <property type="protein sequence ID" value="KAK4500444.1"/>
    <property type="molecule type" value="Genomic_DNA"/>
</dbReference>
<feature type="compositionally biased region" description="Low complexity" evidence="1">
    <location>
        <begin position="165"/>
        <end position="176"/>
    </location>
</feature>
<accession>A0ABR0EGE4</accession>
<proteinExistence type="predicted"/>
<reference evidence="2 3" key="1">
    <citation type="journal article" date="2023" name="G3 (Bethesda)">
        <title>A chromosome-level genome assembly of Zasmidium syzygii isolated from banana leaves.</title>
        <authorList>
            <person name="van Westerhoven A.C."/>
            <person name="Mehrabi R."/>
            <person name="Talebi R."/>
            <person name="Steentjes M.B.F."/>
            <person name="Corcolon B."/>
            <person name="Chong P.A."/>
            <person name="Kema G.H.J."/>
            <person name="Seidl M.F."/>
        </authorList>
    </citation>
    <scope>NUCLEOTIDE SEQUENCE [LARGE SCALE GENOMIC DNA]</scope>
    <source>
        <strain evidence="2 3">P124</strain>
    </source>
</reference>
<feature type="compositionally biased region" description="Polar residues" evidence="1">
    <location>
        <begin position="494"/>
        <end position="528"/>
    </location>
</feature>
<feature type="region of interest" description="Disordered" evidence="1">
    <location>
        <begin position="157"/>
        <end position="300"/>
    </location>
</feature>
<organism evidence="2 3">
    <name type="scientific">Zasmidium cellare</name>
    <name type="common">Wine cellar mold</name>
    <name type="synonym">Racodium cellare</name>
    <dbReference type="NCBI Taxonomy" id="395010"/>
    <lineage>
        <taxon>Eukaryota</taxon>
        <taxon>Fungi</taxon>
        <taxon>Dikarya</taxon>
        <taxon>Ascomycota</taxon>
        <taxon>Pezizomycotina</taxon>
        <taxon>Dothideomycetes</taxon>
        <taxon>Dothideomycetidae</taxon>
        <taxon>Mycosphaerellales</taxon>
        <taxon>Mycosphaerellaceae</taxon>
        <taxon>Zasmidium</taxon>
    </lineage>
</organism>
<name>A0ABR0EGE4_ZASCE</name>
<evidence type="ECO:0000313" key="3">
    <source>
        <dbReference type="Proteomes" id="UP001305779"/>
    </source>
</evidence>
<feature type="compositionally biased region" description="Polar residues" evidence="1">
    <location>
        <begin position="552"/>
        <end position="562"/>
    </location>
</feature>
<evidence type="ECO:0000313" key="2">
    <source>
        <dbReference type="EMBL" id="KAK4500444.1"/>
    </source>
</evidence>